<dbReference type="InterPro" id="IPR002938">
    <property type="entry name" value="FAD-bd"/>
</dbReference>
<dbReference type="EMBL" id="CP025583">
    <property type="protein sequence ID" value="AUM75132.1"/>
    <property type="molecule type" value="Genomic_DNA"/>
</dbReference>
<dbReference type="SUPFAM" id="SSF51905">
    <property type="entry name" value="FAD/NAD(P)-binding domain"/>
    <property type="match status" value="1"/>
</dbReference>
<dbReference type="Gene3D" id="3.50.50.60">
    <property type="entry name" value="FAD/NAD(P)-binding domain"/>
    <property type="match status" value="1"/>
</dbReference>
<name>A0A2K9MI27_9RHOB</name>
<dbReference type="RefSeq" id="WP_101500477.1">
    <property type="nucleotide sequence ID" value="NZ_CP025583.1"/>
</dbReference>
<accession>A0A2K9MI27</accession>
<dbReference type="InterPro" id="IPR050407">
    <property type="entry name" value="Geranylgeranyl_reductase"/>
</dbReference>
<feature type="domain" description="FAD-binding" evidence="1">
    <location>
        <begin position="3"/>
        <end position="63"/>
    </location>
</feature>
<keyword evidence="3" id="KW-1185">Reference proteome</keyword>
<dbReference type="InterPro" id="IPR036188">
    <property type="entry name" value="FAD/NAD-bd_sf"/>
</dbReference>
<dbReference type="AlphaFoldDB" id="A0A2K9MI27"/>
<protein>
    <submittedName>
        <fullName evidence="2">Electron transfer flavoprotein</fullName>
    </submittedName>
</protein>
<dbReference type="PANTHER" id="PTHR42685:SF22">
    <property type="entry name" value="CONDITIONED MEDIUM FACTOR RECEPTOR 1"/>
    <property type="match status" value="1"/>
</dbReference>
<evidence type="ECO:0000259" key="1">
    <source>
        <dbReference type="Pfam" id="PF01494"/>
    </source>
</evidence>
<reference evidence="3" key="1">
    <citation type="submission" date="2017-12" db="EMBL/GenBank/DDBJ databases">
        <title>Genomic analysis of Paracoccus sp. CBA4604.</title>
        <authorList>
            <person name="Roh S.W."/>
            <person name="Kim J.Y."/>
            <person name="Kim J.S."/>
        </authorList>
    </citation>
    <scope>NUCLEOTIDE SEQUENCE [LARGE SCALE GENOMIC DNA]</scope>
    <source>
        <strain evidence="3">CBA4604</strain>
    </source>
</reference>
<sequence length="376" mass="40291">MPQVLIIGGGLAGAAAATWLARDGHEVQLLERERGPHDKVCGEFLSFEAQDELRALGIDLAALGAVPIETVAVERRQSRGATPLAFTGLSLSRRVLDEAVLAGAAAAGARIQRGIRATTLRRSGAGWKVGTDAGETLWAPDLFLATGKHDLRGWRRPPGPQPDMIGFKMYWRLADSRSLERTVELHLFPSGYAGLQMVEGDRANLCLVIHKAAFTAMGGRWEALLAHLRETCPGLAARLSGATPWHARPLAIAAIPYGLVQRQSEGVWRLGDQAAVIPSFTGEGMSLALHSARQAATFFTAGRRAEAYQQRLARDLSGQVRRSTLLSRALVAPFPQAAIGGMLHPTLMRWMLRATRIPAGARTGGKAGMLSPRGSG</sequence>
<dbReference type="PANTHER" id="PTHR42685">
    <property type="entry name" value="GERANYLGERANYL DIPHOSPHATE REDUCTASE"/>
    <property type="match status" value="1"/>
</dbReference>
<evidence type="ECO:0000313" key="3">
    <source>
        <dbReference type="Proteomes" id="UP000234882"/>
    </source>
</evidence>
<organism evidence="2 3">
    <name type="scientific">Paracoccus jeotgali</name>
    <dbReference type="NCBI Taxonomy" id="2065379"/>
    <lineage>
        <taxon>Bacteria</taxon>
        <taxon>Pseudomonadati</taxon>
        <taxon>Pseudomonadota</taxon>
        <taxon>Alphaproteobacteria</taxon>
        <taxon>Rhodobacterales</taxon>
        <taxon>Paracoccaceae</taxon>
        <taxon>Paracoccus</taxon>
    </lineage>
</organism>
<dbReference type="Pfam" id="PF01494">
    <property type="entry name" value="FAD_binding_3"/>
    <property type="match status" value="1"/>
</dbReference>
<dbReference type="Proteomes" id="UP000234882">
    <property type="component" value="Chromosome"/>
</dbReference>
<proteinExistence type="predicted"/>
<dbReference type="GO" id="GO:0071949">
    <property type="term" value="F:FAD binding"/>
    <property type="evidence" value="ECO:0007669"/>
    <property type="project" value="InterPro"/>
</dbReference>
<evidence type="ECO:0000313" key="2">
    <source>
        <dbReference type="EMBL" id="AUM75132.1"/>
    </source>
</evidence>
<dbReference type="OrthoDB" id="5652862at2"/>
<gene>
    <name evidence="2" type="ORF">CYR75_13280</name>
</gene>
<dbReference type="KEGG" id="paru:CYR75_13280"/>